<dbReference type="InParanoid" id="A0A078B919"/>
<dbReference type="AlphaFoldDB" id="A0A078B919"/>
<protein>
    <submittedName>
        <fullName evidence="1">Uncharacterized protein</fullName>
    </submittedName>
</protein>
<gene>
    <name evidence="1" type="primary">Contig11230.g11992</name>
    <name evidence="1" type="ORF">STYLEM_19193</name>
</gene>
<proteinExistence type="predicted"/>
<name>A0A078B919_STYLE</name>
<dbReference type="Proteomes" id="UP000039865">
    <property type="component" value="Unassembled WGS sequence"/>
</dbReference>
<sequence>MSPQIIKPTNVSFLGIKKHDGLHFRIKQVLDESLSESNPYSTPDLIARKQFSYKRDAISSRNIQQLRILNEKPEEVKDFIRSIEEEASLDEQHKNRKFLIKKIIQDQKSQDVQLQQQQRIRDQRIEQIRLNLPFKKSFRLKAKSIGKFLFMLKYIRIKRMRIKKNQVNVMEKMIIVAYQIAINWIMKMNQNLFKNIMIKYDQSSFILSRGAATLNFLQDSLDPPEQNKRFIQCVIRIKVLLGNIQDSIAYKQMPDPLLKFFDQVLKLGTFVPPTFINFYEREFGLFDYQDTTSSLDVDQKMIVIGFMLFDKILYRQIIDQVKQIQSKKQK</sequence>
<dbReference type="EMBL" id="CCKQ01018117">
    <property type="protein sequence ID" value="CDW90053.1"/>
    <property type="molecule type" value="Genomic_DNA"/>
</dbReference>
<reference evidence="1 2" key="1">
    <citation type="submission" date="2014-06" db="EMBL/GenBank/DDBJ databases">
        <authorList>
            <person name="Swart Estienne"/>
        </authorList>
    </citation>
    <scope>NUCLEOTIDE SEQUENCE [LARGE SCALE GENOMIC DNA]</scope>
    <source>
        <strain evidence="1 2">130c</strain>
    </source>
</reference>
<accession>A0A078B919</accession>
<keyword evidence="2" id="KW-1185">Reference proteome</keyword>
<organism evidence="1 2">
    <name type="scientific">Stylonychia lemnae</name>
    <name type="common">Ciliate</name>
    <dbReference type="NCBI Taxonomy" id="5949"/>
    <lineage>
        <taxon>Eukaryota</taxon>
        <taxon>Sar</taxon>
        <taxon>Alveolata</taxon>
        <taxon>Ciliophora</taxon>
        <taxon>Intramacronucleata</taxon>
        <taxon>Spirotrichea</taxon>
        <taxon>Stichotrichia</taxon>
        <taxon>Sporadotrichida</taxon>
        <taxon>Oxytrichidae</taxon>
        <taxon>Stylonychinae</taxon>
        <taxon>Stylonychia</taxon>
    </lineage>
</organism>
<evidence type="ECO:0000313" key="2">
    <source>
        <dbReference type="Proteomes" id="UP000039865"/>
    </source>
</evidence>
<evidence type="ECO:0000313" key="1">
    <source>
        <dbReference type="EMBL" id="CDW90053.1"/>
    </source>
</evidence>